<accession>A0A6J0PHB6</accession>
<dbReference type="GO" id="GO:0016887">
    <property type="term" value="F:ATP hydrolysis activity"/>
    <property type="evidence" value="ECO:0007669"/>
    <property type="project" value="InterPro"/>
</dbReference>
<keyword evidence="7 8" id="KW-0472">Membrane</keyword>
<dbReference type="Gene3D" id="3.40.50.300">
    <property type="entry name" value="P-loop containing nucleotide triphosphate hydrolases"/>
    <property type="match status" value="1"/>
</dbReference>
<dbReference type="PANTHER" id="PTHR19229:SF154">
    <property type="entry name" value="ABC TRANSPORTER A FAMILY MEMBER 3-RELATED"/>
    <property type="match status" value="1"/>
</dbReference>
<dbReference type="RefSeq" id="XP_019704432.1">
    <property type="nucleotide sequence ID" value="XM_019848873.2"/>
</dbReference>
<dbReference type="Pfam" id="PF24526">
    <property type="entry name" value="ABCA12_C"/>
    <property type="match status" value="1"/>
</dbReference>
<feature type="transmembrane region" description="Helical" evidence="8">
    <location>
        <begin position="415"/>
        <end position="437"/>
    </location>
</feature>
<keyword evidence="6 8" id="KW-1133">Transmembrane helix</keyword>
<dbReference type="PANTHER" id="PTHR19229">
    <property type="entry name" value="ATP-BINDING CASSETTE TRANSPORTER SUBFAMILY A ABCA"/>
    <property type="match status" value="1"/>
</dbReference>
<feature type="transmembrane region" description="Helical" evidence="8">
    <location>
        <begin position="484"/>
        <end position="505"/>
    </location>
</feature>
<dbReference type="InterPro" id="IPR017871">
    <property type="entry name" value="ABC_transporter-like_CS"/>
</dbReference>
<evidence type="ECO:0000313" key="11">
    <source>
        <dbReference type="RefSeq" id="XP_019704432.1"/>
    </source>
</evidence>
<dbReference type="SMART" id="SM00382">
    <property type="entry name" value="AAA"/>
    <property type="match status" value="1"/>
</dbReference>
<evidence type="ECO:0000313" key="10">
    <source>
        <dbReference type="Proteomes" id="UP000504607"/>
    </source>
</evidence>
<feature type="transmembrane region" description="Helical" evidence="8">
    <location>
        <begin position="457"/>
        <end position="477"/>
    </location>
</feature>
<dbReference type="InterPro" id="IPR013525">
    <property type="entry name" value="ABC2_TM"/>
</dbReference>
<keyword evidence="3 8" id="KW-0812">Transmembrane</keyword>
<dbReference type="GO" id="GO:0016020">
    <property type="term" value="C:membrane"/>
    <property type="evidence" value="ECO:0007669"/>
    <property type="project" value="UniProtKB-SubCell"/>
</dbReference>
<dbReference type="GO" id="GO:0005319">
    <property type="term" value="F:lipid transporter activity"/>
    <property type="evidence" value="ECO:0007669"/>
    <property type="project" value="TreeGrafter"/>
</dbReference>
<dbReference type="AlphaFoldDB" id="A0A6J0PHB6"/>
<dbReference type="GO" id="GO:0005524">
    <property type="term" value="F:ATP binding"/>
    <property type="evidence" value="ECO:0007669"/>
    <property type="project" value="UniProtKB-KW"/>
</dbReference>
<proteinExistence type="inferred from homology"/>
<dbReference type="InterPro" id="IPR003593">
    <property type="entry name" value="AAA+_ATPase"/>
</dbReference>
<dbReference type="InParanoid" id="A0A6J0PHB6"/>
<dbReference type="GeneID" id="105040313"/>
<dbReference type="Pfam" id="PF00005">
    <property type="entry name" value="ABC_tran"/>
    <property type="match status" value="1"/>
</dbReference>
<dbReference type="FunFam" id="3.40.50.300:FF:000633">
    <property type="entry name" value="ABC transporter A family member 7"/>
    <property type="match status" value="1"/>
</dbReference>
<keyword evidence="5" id="KW-0067">ATP-binding</keyword>
<dbReference type="SUPFAM" id="SSF52540">
    <property type="entry name" value="P-loop containing nucleoside triphosphate hydrolases"/>
    <property type="match status" value="1"/>
</dbReference>
<evidence type="ECO:0000256" key="7">
    <source>
        <dbReference type="ARBA" id="ARBA00023136"/>
    </source>
</evidence>
<dbReference type="OrthoDB" id="8061355at2759"/>
<dbReference type="PROSITE" id="PS50893">
    <property type="entry name" value="ABC_TRANSPORTER_2"/>
    <property type="match status" value="1"/>
</dbReference>
<dbReference type="Proteomes" id="UP000504607">
    <property type="component" value="Chromosome 3"/>
</dbReference>
<feature type="domain" description="ABC transporter" evidence="9">
    <location>
        <begin position="651"/>
        <end position="895"/>
    </location>
</feature>
<feature type="transmembrane region" description="Helical" evidence="8">
    <location>
        <begin position="62"/>
        <end position="84"/>
    </location>
</feature>
<dbReference type="InterPro" id="IPR027417">
    <property type="entry name" value="P-loop_NTPase"/>
</dbReference>
<comment type="similarity">
    <text evidence="2">Belongs to the ABC transporter superfamily. ABCA family. CPR flippase (TC 3.A.1.211) subfamily.</text>
</comment>
<evidence type="ECO:0000259" key="9">
    <source>
        <dbReference type="PROSITE" id="PS50893"/>
    </source>
</evidence>
<name>A0A6J0PHB6_ELAGV</name>
<organism evidence="10 11">
    <name type="scientific">Elaeis guineensis var. tenera</name>
    <name type="common">Oil palm</name>
    <dbReference type="NCBI Taxonomy" id="51953"/>
    <lineage>
        <taxon>Eukaryota</taxon>
        <taxon>Viridiplantae</taxon>
        <taxon>Streptophyta</taxon>
        <taxon>Embryophyta</taxon>
        <taxon>Tracheophyta</taxon>
        <taxon>Spermatophyta</taxon>
        <taxon>Magnoliopsida</taxon>
        <taxon>Liliopsida</taxon>
        <taxon>Arecaceae</taxon>
        <taxon>Arecoideae</taxon>
        <taxon>Cocoseae</taxon>
        <taxon>Elaeidinae</taxon>
        <taxon>Elaeis</taxon>
    </lineage>
</organism>
<feature type="transmembrane region" description="Helical" evidence="8">
    <location>
        <begin position="376"/>
        <end position="395"/>
    </location>
</feature>
<reference evidence="11" key="1">
    <citation type="submission" date="2025-08" db="UniProtKB">
        <authorList>
            <consortium name="RefSeq"/>
        </authorList>
    </citation>
    <scope>IDENTIFICATION</scope>
</reference>
<comment type="subcellular location">
    <subcellularLocation>
        <location evidence="1">Membrane</location>
        <topology evidence="1">Multi-pass membrane protein</topology>
    </subcellularLocation>
</comment>
<dbReference type="CDD" id="cd03263">
    <property type="entry name" value="ABC_subfamily_A"/>
    <property type="match status" value="1"/>
</dbReference>
<evidence type="ECO:0000256" key="5">
    <source>
        <dbReference type="ARBA" id="ARBA00022840"/>
    </source>
</evidence>
<evidence type="ECO:0000256" key="4">
    <source>
        <dbReference type="ARBA" id="ARBA00022741"/>
    </source>
</evidence>
<dbReference type="PROSITE" id="PS00211">
    <property type="entry name" value="ABC_TRANSPORTER_1"/>
    <property type="match status" value="1"/>
</dbReference>
<dbReference type="GO" id="GO:0140359">
    <property type="term" value="F:ABC-type transporter activity"/>
    <property type="evidence" value="ECO:0007669"/>
    <property type="project" value="InterPro"/>
</dbReference>
<dbReference type="InterPro" id="IPR026082">
    <property type="entry name" value="ABCA"/>
</dbReference>
<dbReference type="Pfam" id="PF12698">
    <property type="entry name" value="ABC2_membrane_3"/>
    <property type="match status" value="1"/>
</dbReference>
<dbReference type="InterPro" id="IPR003439">
    <property type="entry name" value="ABC_transporter-like_ATP-bd"/>
</dbReference>
<evidence type="ECO:0000256" key="1">
    <source>
        <dbReference type="ARBA" id="ARBA00004141"/>
    </source>
</evidence>
<keyword evidence="4" id="KW-0547">Nucleotide-binding</keyword>
<sequence>MEGTSRVPARFVAEAGPDALLSMRKSMESSRGPASFFTQADALLRKNLVFQKRKSCTNICTILFPVLICLLVGSLQTWVNILLVKYGPKCQCYCVEAKNGTCKKEACLDNMMPDQLSPCPVPSPPKWPPLLQVPEPKYRATRDDIIPFTDLPDKSCKRTKSCPATILVTGGNQSFAKSLTDNFFMKNSSSNISDYLGTFLSNLILGTDSQPMQTQFTEAAFLPFGSLYVVQPKCASNSTHLVSFQVAGSPLEKEVECVQGLPLWRSNSSAINDELFRGYEKGNAEKNSNEILAAYDFLNSDEKILNVSIWYNSTYKTLEDNGEPTVLRVPRSINVASSAYLRVLRGGANMQFEYVKEMPKLGMRIMIDLSSLTGTLFYVWVMELLFPIILTYLVYEKQWKLRIMMKMHGLGNGPYWTISYAYFLLLSSVYTLCFVMLGSITDLKIFQLNDYSIQFVFYFIYINLQIALAFFVAAFFSDVKTATVVGYIYVFGSGLLGEYLFQYFIEDTSFSGGWILVMEMIPALSLYRGIYEFSNYALQASQVGTSGMQWRDLGDRQNGIKDVLVIMVVEWLLLLPVACYLDQVVSLGDGVGKSTLFFLPCFRKKPSLPFCKPILQQQKSEVLVEIEKPDLYQERQVVEQLLREPSTSHVIICDNLQKVYPGRDGNPEKLAVRELSLALPRGECFGILGPNGAGKTSLIHMMIGFIKPTSGTAYIHGMDIRTDMEKIYTGMGVCPQHDLLWETLTGREHLMFYGRLKNLKGAALSQAVEESLKSVNLFHGGVGDKPAGKYSGGMKRRLSIAISLIGDPKVVYMDEPSSGLDPASRKILWDVVKRAKQDRAIILTIVCLSVAAHSMEEAEALCDRLGIVVDGSLQCIGNAKELKARFGGSRVLTIMTSPSEEEEEIEHLVLRLSPRANKIYHLSGTHKFELPKEDVRIADIFQLVKEAQRKFPVDAWELVDTTLEDVFIKVAKGEQAFNELS</sequence>
<evidence type="ECO:0000256" key="8">
    <source>
        <dbReference type="SAM" id="Phobius"/>
    </source>
</evidence>
<keyword evidence="10" id="KW-1185">Reference proteome</keyword>
<evidence type="ECO:0000256" key="3">
    <source>
        <dbReference type="ARBA" id="ARBA00022692"/>
    </source>
</evidence>
<evidence type="ECO:0000256" key="6">
    <source>
        <dbReference type="ARBA" id="ARBA00022989"/>
    </source>
</evidence>
<evidence type="ECO:0000256" key="2">
    <source>
        <dbReference type="ARBA" id="ARBA00008526"/>
    </source>
</evidence>
<protein>
    <submittedName>
        <fullName evidence="11">ABC transporter A family member 7 isoform X1</fullName>
    </submittedName>
</protein>
<gene>
    <name evidence="11" type="primary">LOC105040313</name>
</gene>